<comment type="caution">
    <text evidence="4">The sequence shown here is derived from an EMBL/GenBank/DDBJ whole genome shotgun (WGS) entry which is preliminary data.</text>
</comment>
<gene>
    <name evidence="4" type="ORF">N7450_005476</name>
</gene>
<dbReference type="PANTHER" id="PTHR46910:SF25">
    <property type="entry name" value="ABC-TRANSPORTER-REGULATING TRANSCRIPTION FACTOR"/>
    <property type="match status" value="1"/>
</dbReference>
<dbReference type="PANTHER" id="PTHR46910">
    <property type="entry name" value="TRANSCRIPTION FACTOR PDR1"/>
    <property type="match status" value="1"/>
</dbReference>
<evidence type="ECO:0000256" key="1">
    <source>
        <dbReference type="ARBA" id="ARBA00023242"/>
    </source>
</evidence>
<protein>
    <submittedName>
        <fullName evidence="4">Fungal-specific transcription factor domain-containing protein</fullName>
    </submittedName>
</protein>
<dbReference type="CDD" id="cd12148">
    <property type="entry name" value="fungal_TF_MHR"/>
    <property type="match status" value="1"/>
</dbReference>
<evidence type="ECO:0000313" key="4">
    <source>
        <dbReference type="EMBL" id="KAJ5585689.1"/>
    </source>
</evidence>
<accession>A0AAD6DII3</accession>
<dbReference type="InterPro" id="IPR007219">
    <property type="entry name" value="XnlR_reg_dom"/>
</dbReference>
<keyword evidence="1" id="KW-0539">Nucleus</keyword>
<dbReference type="InterPro" id="IPR050987">
    <property type="entry name" value="AtrR-like"/>
</dbReference>
<dbReference type="Proteomes" id="UP001216150">
    <property type="component" value="Unassembled WGS sequence"/>
</dbReference>
<dbReference type="GO" id="GO:0003700">
    <property type="term" value="F:DNA-binding transcription factor activity"/>
    <property type="evidence" value="ECO:0007669"/>
    <property type="project" value="InterPro"/>
</dbReference>
<dbReference type="Pfam" id="PF04082">
    <property type="entry name" value="Fungal_trans"/>
    <property type="match status" value="1"/>
</dbReference>
<feature type="region of interest" description="Disordered" evidence="2">
    <location>
        <begin position="1"/>
        <end position="23"/>
    </location>
</feature>
<dbReference type="GO" id="GO:0006351">
    <property type="term" value="P:DNA-templated transcription"/>
    <property type="evidence" value="ECO:0007669"/>
    <property type="project" value="InterPro"/>
</dbReference>
<dbReference type="EMBL" id="JAQJAC010000004">
    <property type="protein sequence ID" value="KAJ5585689.1"/>
    <property type="molecule type" value="Genomic_DNA"/>
</dbReference>
<reference evidence="4 5" key="1">
    <citation type="journal article" date="2023" name="IMA Fungus">
        <title>Comparative genomic study of the Penicillium genus elucidates a diverse pangenome and 15 lateral gene transfer events.</title>
        <authorList>
            <person name="Petersen C."/>
            <person name="Sorensen T."/>
            <person name="Nielsen M.R."/>
            <person name="Sondergaard T.E."/>
            <person name="Sorensen J.L."/>
            <person name="Fitzpatrick D.A."/>
            <person name="Frisvad J.C."/>
            <person name="Nielsen K.L."/>
        </authorList>
    </citation>
    <scope>NUCLEOTIDE SEQUENCE [LARGE SCALE GENOMIC DNA]</scope>
    <source>
        <strain evidence="4 5">IBT 29057</strain>
    </source>
</reference>
<evidence type="ECO:0000313" key="5">
    <source>
        <dbReference type="Proteomes" id="UP001216150"/>
    </source>
</evidence>
<feature type="domain" description="Xylanolytic transcriptional activator regulatory" evidence="3">
    <location>
        <begin position="218"/>
        <end position="292"/>
    </location>
</feature>
<sequence length="571" mass="63869">MLTYGDGQEDVSGRGLTPQDSEIDREEATMDLQAVNWEHHGPGSWLSICSTPGVRWVSAKTGTTRFHEIADGLVMGWTKKLTLASDTNRERCPEPELGNAWKYATAYFENSRANAFGVVQRSNFENRLRVHFQSPNTNDEDVAWYALRNAVYAIGRRVVASMDGIGDFAVIQSESLRFFHNAFSVYSELLFRPSGLMAVQALIVMTCFAELLGSPAIEYMLCASAVRLAQSKGLHRQPSRAWNLSRSEILHRNWVFWAAYFYDKSIALRSGRPSAVDDDEISCEIPNELPGGDRSDVDMAIAAIEHARICAKISKQLVSTRAFSQSPESLFNIMETLENKLQMWRNSLPDHLSLPKQNESLPVRNSRQCRPDILRLHYTYWGSVITLNANFYYPWISSLLVRSAPFFEIQMAKISNRVAEASREILSTLKDTELDVSFSSPVVFYFPMLAVINLFIYILKMPTLETVGSDLALLDLAAGHFAKVHFLTSSQVSFVFAREIAGLANKTVRRASLTGSAATNRSNDYPLDLLSVNMSGEPAPDFVSNANFETLDTLSSEFYNSLSAAGDMIIF</sequence>
<evidence type="ECO:0000256" key="2">
    <source>
        <dbReference type="SAM" id="MobiDB-lite"/>
    </source>
</evidence>
<proteinExistence type="predicted"/>
<dbReference type="GO" id="GO:0008270">
    <property type="term" value="F:zinc ion binding"/>
    <property type="evidence" value="ECO:0007669"/>
    <property type="project" value="InterPro"/>
</dbReference>
<name>A0AAD6DII3_9EURO</name>
<dbReference type="SMART" id="SM00906">
    <property type="entry name" value="Fungal_trans"/>
    <property type="match status" value="1"/>
</dbReference>
<dbReference type="AlphaFoldDB" id="A0AAD6DII3"/>
<keyword evidence="5" id="KW-1185">Reference proteome</keyword>
<dbReference type="GO" id="GO:0003677">
    <property type="term" value="F:DNA binding"/>
    <property type="evidence" value="ECO:0007669"/>
    <property type="project" value="InterPro"/>
</dbReference>
<evidence type="ECO:0000259" key="3">
    <source>
        <dbReference type="SMART" id="SM00906"/>
    </source>
</evidence>
<organism evidence="4 5">
    <name type="scientific">Penicillium hetheringtonii</name>
    <dbReference type="NCBI Taxonomy" id="911720"/>
    <lineage>
        <taxon>Eukaryota</taxon>
        <taxon>Fungi</taxon>
        <taxon>Dikarya</taxon>
        <taxon>Ascomycota</taxon>
        <taxon>Pezizomycotina</taxon>
        <taxon>Eurotiomycetes</taxon>
        <taxon>Eurotiomycetidae</taxon>
        <taxon>Eurotiales</taxon>
        <taxon>Aspergillaceae</taxon>
        <taxon>Penicillium</taxon>
    </lineage>
</organism>